<keyword evidence="1" id="KW-0472">Membrane</keyword>
<feature type="transmembrane region" description="Helical" evidence="1">
    <location>
        <begin position="43"/>
        <end position="63"/>
    </location>
</feature>
<feature type="transmembrane region" description="Helical" evidence="1">
    <location>
        <begin position="70"/>
        <end position="87"/>
    </location>
</feature>
<dbReference type="GeneID" id="92839382"/>
<evidence type="ECO:0000313" key="2">
    <source>
        <dbReference type="EMBL" id="NME97881.1"/>
    </source>
</evidence>
<gene>
    <name evidence="2" type="ORF">HF838_06360</name>
</gene>
<keyword evidence="1" id="KW-0812">Transmembrane</keyword>
<dbReference type="RefSeq" id="WP_021621779.1">
    <property type="nucleotide sequence ID" value="NZ_CABKST010000143.1"/>
</dbReference>
<name>A0A848CSB4_ANEAE</name>
<evidence type="ECO:0000313" key="3">
    <source>
        <dbReference type="Proteomes" id="UP000561326"/>
    </source>
</evidence>
<reference evidence="2 3" key="1">
    <citation type="submission" date="2020-04" db="EMBL/GenBank/DDBJ databases">
        <authorList>
            <person name="Hitch T.C.A."/>
            <person name="Wylensek D."/>
            <person name="Clavel T."/>
        </authorList>
    </citation>
    <scope>NUCLEOTIDE SEQUENCE [LARGE SCALE GENOMIC DNA]</scope>
    <source>
        <strain evidence="2 3">WB01_D5_05</strain>
    </source>
</reference>
<proteinExistence type="predicted"/>
<evidence type="ECO:0000256" key="1">
    <source>
        <dbReference type="SAM" id="Phobius"/>
    </source>
</evidence>
<dbReference type="Proteomes" id="UP000561326">
    <property type="component" value="Unassembled WGS sequence"/>
</dbReference>
<dbReference type="EMBL" id="JABAGO010000008">
    <property type="protein sequence ID" value="NME97881.1"/>
    <property type="molecule type" value="Genomic_DNA"/>
</dbReference>
<keyword evidence="1" id="KW-1133">Transmembrane helix</keyword>
<comment type="caution">
    <text evidence="2">The sequence shown here is derived from an EMBL/GenBank/DDBJ whole genome shotgun (WGS) entry which is preliminary data.</text>
</comment>
<protein>
    <submittedName>
        <fullName evidence="2">Uncharacterized protein</fullName>
    </submittedName>
</protein>
<organism evidence="2 3">
    <name type="scientific">Aneurinibacillus aneurinilyticus</name>
    <name type="common">Bacillus aneurinolyticus</name>
    <dbReference type="NCBI Taxonomy" id="1391"/>
    <lineage>
        <taxon>Bacteria</taxon>
        <taxon>Bacillati</taxon>
        <taxon>Bacillota</taxon>
        <taxon>Bacilli</taxon>
        <taxon>Bacillales</taxon>
        <taxon>Paenibacillaceae</taxon>
        <taxon>Aneurinibacillus group</taxon>
        <taxon>Aneurinibacillus</taxon>
    </lineage>
</organism>
<accession>A0A848CSB4</accession>
<feature type="transmembrane region" description="Helical" evidence="1">
    <location>
        <begin position="93"/>
        <end position="114"/>
    </location>
</feature>
<sequence length="120" mass="13747">MKKLKVRYFIPGFFLLLAPLLLSIQNAADSPHLMMKTYGYLRLSEWALLSLGLGALLNGIIHYRERQRGLGIVFIAASFFMCIGVFVDTDFSWFTIAFTIIFYGGFIAIIYHIFEKPRAK</sequence>
<dbReference type="AlphaFoldDB" id="A0A848CSB4"/>